<evidence type="ECO:0000256" key="2">
    <source>
        <dbReference type="ARBA" id="ARBA00022475"/>
    </source>
</evidence>
<dbReference type="GO" id="GO:0016887">
    <property type="term" value="F:ATP hydrolysis activity"/>
    <property type="evidence" value="ECO:0007669"/>
    <property type="project" value="InterPro"/>
</dbReference>
<protein>
    <submittedName>
        <fullName evidence="6">Tungstate/molybdate transport system ATP-binding protein</fullName>
    </submittedName>
</protein>
<dbReference type="GO" id="GO:0043190">
    <property type="term" value="C:ATP-binding cassette (ABC) transporter complex"/>
    <property type="evidence" value="ECO:0007669"/>
    <property type="project" value="InterPro"/>
</dbReference>
<evidence type="ECO:0000313" key="6">
    <source>
        <dbReference type="EMBL" id="TCS73087.1"/>
    </source>
</evidence>
<dbReference type="OrthoDB" id="5298774at2"/>
<proteinExistence type="predicted"/>
<feature type="domain" description="ABC transporter" evidence="5">
    <location>
        <begin position="1"/>
        <end position="231"/>
    </location>
</feature>
<organism evidence="6 7">
    <name type="scientific">Sulfuritortus calidifontis</name>
    <dbReference type="NCBI Taxonomy" id="1914471"/>
    <lineage>
        <taxon>Bacteria</taxon>
        <taxon>Pseudomonadati</taxon>
        <taxon>Pseudomonadota</taxon>
        <taxon>Betaproteobacteria</taxon>
        <taxon>Nitrosomonadales</taxon>
        <taxon>Thiobacillaceae</taxon>
        <taxon>Sulfuritortus</taxon>
    </lineage>
</organism>
<keyword evidence="1" id="KW-0813">Transport</keyword>
<dbReference type="PROSITE" id="PS00211">
    <property type="entry name" value="ABC_TRANSPORTER_1"/>
    <property type="match status" value="1"/>
</dbReference>
<comment type="caution">
    <text evidence="6">The sequence shown here is derived from an EMBL/GenBank/DDBJ whole genome shotgun (WGS) entry which is preliminary data.</text>
</comment>
<gene>
    <name evidence="6" type="ORF">EDC61_103210</name>
</gene>
<sequence>MLEIDRLAAQAGDFRLGEVSLTAGAGECHAVLGPSGSGKSTLLAAVLGTLPVASGRVRLAGEDITRLPMEQRHLGYLPQHLGLFPHLSVLDNLRYSARARHLPEREYRPLLDRLVEITGIGTLLQRRIANLSGGERQRVALVRALAANPRLVLLDEPFTALNESLRRELWWLMKDLQRERGLTVLLVTHDLSEAYFLADHITVLIDGRQEQSGDKSTVYRRPASEPVARFLGLKNLYPAHRVGAGIVDCPALGGRLVVTGADVSGDETLLAIRAEHVALRQADDPPRDGETRLTGRFEAVLDLGEAALLHFRADSGALLEIRCGSRVLRKYDLQAGKPGTVGLPASDLFAIRRRGASELSWPPTAQAGALTL</sequence>
<dbReference type="Pfam" id="PF00005">
    <property type="entry name" value="ABC_tran"/>
    <property type="match status" value="1"/>
</dbReference>
<evidence type="ECO:0000313" key="7">
    <source>
        <dbReference type="Proteomes" id="UP000295135"/>
    </source>
</evidence>
<dbReference type="InterPro" id="IPR017871">
    <property type="entry name" value="ABC_transporter-like_CS"/>
</dbReference>
<dbReference type="PROSITE" id="PS50893">
    <property type="entry name" value="ABC_TRANSPORTER_2"/>
    <property type="match status" value="1"/>
</dbReference>
<dbReference type="InterPro" id="IPR003439">
    <property type="entry name" value="ABC_transporter-like_ATP-bd"/>
</dbReference>
<dbReference type="GO" id="GO:0022857">
    <property type="term" value="F:transmembrane transporter activity"/>
    <property type="evidence" value="ECO:0007669"/>
    <property type="project" value="InterPro"/>
</dbReference>
<evidence type="ECO:0000256" key="4">
    <source>
        <dbReference type="ARBA" id="ARBA00022840"/>
    </source>
</evidence>
<dbReference type="InterPro" id="IPR003593">
    <property type="entry name" value="AAA+_ATPase"/>
</dbReference>
<dbReference type="PANTHER" id="PTHR42781">
    <property type="entry name" value="SPERMIDINE/PUTRESCINE IMPORT ATP-BINDING PROTEIN POTA"/>
    <property type="match status" value="1"/>
</dbReference>
<evidence type="ECO:0000256" key="3">
    <source>
        <dbReference type="ARBA" id="ARBA00022741"/>
    </source>
</evidence>
<dbReference type="GO" id="GO:0005524">
    <property type="term" value="F:ATP binding"/>
    <property type="evidence" value="ECO:0007669"/>
    <property type="project" value="UniProtKB-KW"/>
</dbReference>
<evidence type="ECO:0000259" key="5">
    <source>
        <dbReference type="PROSITE" id="PS50893"/>
    </source>
</evidence>
<dbReference type="InterPro" id="IPR008995">
    <property type="entry name" value="Mo/tungstate-bd_C_term_dom"/>
</dbReference>
<dbReference type="InterPro" id="IPR050093">
    <property type="entry name" value="ABC_SmlMolc_Importer"/>
</dbReference>
<dbReference type="InterPro" id="IPR027417">
    <property type="entry name" value="P-loop_NTPase"/>
</dbReference>
<keyword evidence="4 6" id="KW-0067">ATP-binding</keyword>
<dbReference type="SUPFAM" id="SSF50331">
    <property type="entry name" value="MOP-like"/>
    <property type="match status" value="1"/>
</dbReference>
<dbReference type="PANTHER" id="PTHR42781:SF4">
    <property type="entry name" value="SPERMIDINE_PUTRESCINE IMPORT ATP-BINDING PROTEIN POTA"/>
    <property type="match status" value="1"/>
</dbReference>
<dbReference type="Proteomes" id="UP000295135">
    <property type="component" value="Unassembled WGS sequence"/>
</dbReference>
<name>A0A4V2UQX2_9PROT</name>
<reference evidence="6 7" key="1">
    <citation type="submission" date="2019-03" db="EMBL/GenBank/DDBJ databases">
        <title>Genomic Encyclopedia of Type Strains, Phase IV (KMG-IV): sequencing the most valuable type-strain genomes for metagenomic binning, comparative biology and taxonomic classification.</title>
        <authorList>
            <person name="Goeker M."/>
        </authorList>
    </citation>
    <scope>NUCLEOTIDE SEQUENCE [LARGE SCALE GENOMIC DNA]</scope>
    <source>
        <strain evidence="6 7">DSM 103923</strain>
    </source>
</reference>
<accession>A0A4V2UQX2</accession>
<dbReference type="EMBL" id="SLZY01000003">
    <property type="protein sequence ID" value="TCS73087.1"/>
    <property type="molecule type" value="Genomic_DNA"/>
</dbReference>
<keyword evidence="7" id="KW-1185">Reference proteome</keyword>
<dbReference type="Pfam" id="PF08402">
    <property type="entry name" value="TOBE_2"/>
    <property type="match status" value="1"/>
</dbReference>
<dbReference type="RefSeq" id="WP_126462376.1">
    <property type="nucleotide sequence ID" value="NZ_AP018721.1"/>
</dbReference>
<dbReference type="Gene3D" id="3.40.50.300">
    <property type="entry name" value="P-loop containing nucleotide triphosphate hydrolases"/>
    <property type="match status" value="1"/>
</dbReference>
<dbReference type="SUPFAM" id="SSF52540">
    <property type="entry name" value="P-loop containing nucleoside triphosphate hydrolases"/>
    <property type="match status" value="1"/>
</dbReference>
<dbReference type="AlphaFoldDB" id="A0A4V2UQX2"/>
<keyword evidence="2" id="KW-1003">Cell membrane</keyword>
<dbReference type="InterPro" id="IPR013611">
    <property type="entry name" value="Transp-assoc_OB_typ2"/>
</dbReference>
<evidence type="ECO:0000256" key="1">
    <source>
        <dbReference type="ARBA" id="ARBA00022448"/>
    </source>
</evidence>
<keyword evidence="2" id="KW-0472">Membrane</keyword>
<dbReference type="SMART" id="SM00382">
    <property type="entry name" value="AAA"/>
    <property type="match status" value="1"/>
</dbReference>
<keyword evidence="3" id="KW-0547">Nucleotide-binding</keyword>